<dbReference type="PANTHER" id="PTHR46268:SF6">
    <property type="entry name" value="UNIVERSAL STRESS PROTEIN UP12"/>
    <property type="match status" value="1"/>
</dbReference>
<protein>
    <submittedName>
        <fullName evidence="3">Universal stress protein</fullName>
    </submittedName>
</protein>
<dbReference type="CDD" id="cd00293">
    <property type="entry name" value="USP-like"/>
    <property type="match status" value="1"/>
</dbReference>
<sequence>MDHALAVVGPTETAKTLTREAGELAAGVDATLTLLHVTDEDEYDEQREQLQQVTRGDSTYSVGQAVEGARAYASDIGREVLEGVGIEYEAVGSVGERAETVLREARERDCDHVFVTGAKRSPTGKALFGDDTQRIILEADRPVTVVTE</sequence>
<dbReference type="RefSeq" id="WP_284013807.1">
    <property type="nucleotide sequence ID" value="NZ_CP126156.1"/>
</dbReference>
<evidence type="ECO:0000313" key="4">
    <source>
        <dbReference type="Proteomes" id="UP001596368"/>
    </source>
</evidence>
<comment type="similarity">
    <text evidence="1">Belongs to the universal stress protein A family.</text>
</comment>
<gene>
    <name evidence="3" type="ORF">ACFQRB_12770</name>
</gene>
<feature type="domain" description="UspA" evidence="2">
    <location>
        <begin position="2"/>
        <end position="146"/>
    </location>
</feature>
<comment type="caution">
    <text evidence="3">The sequence shown here is derived from an EMBL/GenBank/DDBJ whole genome shotgun (WGS) entry which is preliminary data.</text>
</comment>
<proteinExistence type="inferred from homology"/>
<dbReference type="Proteomes" id="UP001596368">
    <property type="component" value="Unassembled WGS sequence"/>
</dbReference>
<dbReference type="InterPro" id="IPR006016">
    <property type="entry name" value="UspA"/>
</dbReference>
<reference evidence="3 4" key="1">
    <citation type="journal article" date="2019" name="Int. J. Syst. Evol. Microbiol.">
        <title>The Global Catalogue of Microorganisms (GCM) 10K type strain sequencing project: providing services to taxonomists for standard genome sequencing and annotation.</title>
        <authorList>
            <consortium name="The Broad Institute Genomics Platform"/>
            <consortium name="The Broad Institute Genome Sequencing Center for Infectious Disease"/>
            <person name="Wu L."/>
            <person name="Ma J."/>
        </authorList>
    </citation>
    <scope>NUCLEOTIDE SEQUENCE [LARGE SCALE GENOMIC DNA]</scope>
    <source>
        <strain evidence="3 4">DT92</strain>
    </source>
</reference>
<dbReference type="SUPFAM" id="SSF52402">
    <property type="entry name" value="Adenine nucleotide alpha hydrolases-like"/>
    <property type="match status" value="1"/>
</dbReference>
<evidence type="ECO:0000313" key="3">
    <source>
        <dbReference type="EMBL" id="MFC7137095.1"/>
    </source>
</evidence>
<accession>A0ABD5XVH5</accession>
<dbReference type="AlphaFoldDB" id="A0ABD5XVH5"/>
<dbReference type="InterPro" id="IPR014729">
    <property type="entry name" value="Rossmann-like_a/b/a_fold"/>
</dbReference>
<dbReference type="EMBL" id="JBHSZG010000001">
    <property type="protein sequence ID" value="MFC7137095.1"/>
    <property type="molecule type" value="Genomic_DNA"/>
</dbReference>
<dbReference type="GeneID" id="81120984"/>
<keyword evidence="4" id="KW-1185">Reference proteome</keyword>
<evidence type="ECO:0000259" key="2">
    <source>
        <dbReference type="Pfam" id="PF00582"/>
    </source>
</evidence>
<dbReference type="Gene3D" id="3.40.50.620">
    <property type="entry name" value="HUPs"/>
    <property type="match status" value="1"/>
</dbReference>
<evidence type="ECO:0000256" key="1">
    <source>
        <dbReference type="ARBA" id="ARBA00008791"/>
    </source>
</evidence>
<dbReference type="Pfam" id="PF00582">
    <property type="entry name" value="Usp"/>
    <property type="match status" value="1"/>
</dbReference>
<dbReference type="PANTHER" id="PTHR46268">
    <property type="entry name" value="STRESS RESPONSE PROTEIN NHAX"/>
    <property type="match status" value="1"/>
</dbReference>
<organism evidence="3 4">
    <name type="scientific">Halobaculum litoreum</name>
    <dbReference type="NCBI Taxonomy" id="3031998"/>
    <lineage>
        <taxon>Archaea</taxon>
        <taxon>Methanobacteriati</taxon>
        <taxon>Methanobacteriota</taxon>
        <taxon>Stenosarchaea group</taxon>
        <taxon>Halobacteria</taxon>
        <taxon>Halobacteriales</taxon>
        <taxon>Haloferacaceae</taxon>
        <taxon>Halobaculum</taxon>
    </lineage>
</organism>
<name>A0ABD5XVH5_9EURY</name>